<dbReference type="RefSeq" id="WP_274493255.1">
    <property type="nucleotide sequence ID" value="NZ_CP118166.1"/>
</dbReference>
<name>A0AAE9ZBU5_9PROT</name>
<organism evidence="2 3">
    <name type="scientific">Hyphococcus flavus</name>
    <dbReference type="NCBI Taxonomy" id="1866326"/>
    <lineage>
        <taxon>Bacteria</taxon>
        <taxon>Pseudomonadati</taxon>
        <taxon>Pseudomonadota</taxon>
        <taxon>Alphaproteobacteria</taxon>
        <taxon>Parvularculales</taxon>
        <taxon>Parvularculaceae</taxon>
        <taxon>Hyphococcus</taxon>
    </lineage>
</organism>
<accession>A0AAE9ZBU5</accession>
<feature type="compositionally biased region" description="Basic and acidic residues" evidence="1">
    <location>
        <begin position="94"/>
        <end position="109"/>
    </location>
</feature>
<reference evidence="2" key="1">
    <citation type="submission" date="2023-02" db="EMBL/GenBank/DDBJ databases">
        <title>Genome sequence of Hyphococcus flavus.</title>
        <authorList>
            <person name="Rong J.-C."/>
            <person name="Zhao Q."/>
            <person name="Yi M."/>
            <person name="Wu J.-Y."/>
        </authorList>
    </citation>
    <scope>NUCLEOTIDE SEQUENCE</scope>
    <source>
        <strain evidence="2">MCCC 1K03223</strain>
    </source>
</reference>
<dbReference type="EMBL" id="CP118166">
    <property type="protein sequence ID" value="WDI31366.1"/>
    <property type="molecule type" value="Genomic_DNA"/>
</dbReference>
<sequence>MISLEAYAPASPNPVSMLSMSKRRAAVRATRESSPNAVNGALTKVLRIQIREKIFCAAHNFPLTGVEGVIMLQCTKGVLRNRAQLNQQFSDQNRQGDKNGRYEKKRDRR</sequence>
<proteinExistence type="predicted"/>
<feature type="region of interest" description="Disordered" evidence="1">
    <location>
        <begin position="85"/>
        <end position="109"/>
    </location>
</feature>
<dbReference type="KEGG" id="hfl:PUV54_15560"/>
<dbReference type="AlphaFoldDB" id="A0AAE9ZBU5"/>
<evidence type="ECO:0000256" key="1">
    <source>
        <dbReference type="SAM" id="MobiDB-lite"/>
    </source>
</evidence>
<gene>
    <name evidence="2" type="ORF">PUV54_15560</name>
</gene>
<protein>
    <submittedName>
        <fullName evidence="2">Uncharacterized protein</fullName>
    </submittedName>
</protein>
<dbReference type="Proteomes" id="UP001214043">
    <property type="component" value="Chromosome"/>
</dbReference>
<keyword evidence="3" id="KW-1185">Reference proteome</keyword>
<evidence type="ECO:0000313" key="2">
    <source>
        <dbReference type="EMBL" id="WDI31366.1"/>
    </source>
</evidence>
<evidence type="ECO:0000313" key="3">
    <source>
        <dbReference type="Proteomes" id="UP001214043"/>
    </source>
</evidence>